<evidence type="ECO:0000256" key="4">
    <source>
        <dbReference type="ARBA" id="ARBA00022679"/>
    </source>
</evidence>
<dbReference type="Proteomes" id="UP000606921">
    <property type="component" value="Unassembled WGS sequence"/>
</dbReference>
<evidence type="ECO:0000313" key="14">
    <source>
        <dbReference type="Proteomes" id="UP000606921"/>
    </source>
</evidence>
<evidence type="ECO:0000256" key="2">
    <source>
        <dbReference type="ARBA" id="ARBA00012980"/>
    </source>
</evidence>
<evidence type="ECO:0000256" key="5">
    <source>
        <dbReference type="ARBA" id="ARBA00022727"/>
    </source>
</evidence>
<keyword evidence="7 11" id="KW-0418">Kinase</keyword>
<accession>A0ABN7JRM0</accession>
<protein>
    <recommendedName>
        <fullName evidence="3 11">Thymidylate kinase</fullName>
        <ecNumber evidence="2 11">2.7.4.9</ecNumber>
    </recommendedName>
    <alternativeName>
        <fullName evidence="9 11">dTMP kinase</fullName>
    </alternativeName>
</protein>
<dbReference type="NCBIfam" id="TIGR00041">
    <property type="entry name" value="DTMP_kinase"/>
    <property type="match status" value="1"/>
</dbReference>
<dbReference type="SUPFAM" id="SSF52540">
    <property type="entry name" value="P-loop containing nucleoside triphosphate hydrolases"/>
    <property type="match status" value="1"/>
</dbReference>
<evidence type="ECO:0000256" key="9">
    <source>
        <dbReference type="ARBA" id="ARBA00029962"/>
    </source>
</evidence>
<dbReference type="HAMAP" id="MF_00165">
    <property type="entry name" value="Thymidylate_kinase"/>
    <property type="match status" value="1"/>
</dbReference>
<evidence type="ECO:0000256" key="10">
    <source>
        <dbReference type="ARBA" id="ARBA00048743"/>
    </source>
</evidence>
<keyword evidence="6 11" id="KW-0547">Nucleotide-binding</keyword>
<dbReference type="GO" id="GO:0016301">
    <property type="term" value="F:kinase activity"/>
    <property type="evidence" value="ECO:0007669"/>
    <property type="project" value="UniProtKB-KW"/>
</dbReference>
<dbReference type="PANTHER" id="PTHR10344:SF4">
    <property type="entry name" value="UMP-CMP KINASE 2, MITOCHONDRIAL"/>
    <property type="match status" value="1"/>
</dbReference>
<dbReference type="Pfam" id="PF02223">
    <property type="entry name" value="Thymidylate_kin"/>
    <property type="match status" value="1"/>
</dbReference>
<name>A0ABN7JRM0_9HYPH</name>
<dbReference type="InterPro" id="IPR039430">
    <property type="entry name" value="Thymidylate_kin-like_dom"/>
</dbReference>
<dbReference type="InterPro" id="IPR018094">
    <property type="entry name" value="Thymidylate_kinase"/>
</dbReference>
<dbReference type="PROSITE" id="PS01331">
    <property type="entry name" value="THYMIDYLATE_KINASE"/>
    <property type="match status" value="1"/>
</dbReference>
<comment type="similarity">
    <text evidence="1 11">Belongs to the thymidylate kinase family.</text>
</comment>
<comment type="function">
    <text evidence="11">Phosphorylation of dTMP to form dTDP in both de novo and salvage pathways of dTTP synthesis.</text>
</comment>
<dbReference type="InterPro" id="IPR018095">
    <property type="entry name" value="Thymidylate_kin_CS"/>
</dbReference>
<comment type="catalytic activity">
    <reaction evidence="10 11">
        <text>dTMP + ATP = dTDP + ADP</text>
        <dbReference type="Rhea" id="RHEA:13517"/>
        <dbReference type="ChEBI" id="CHEBI:30616"/>
        <dbReference type="ChEBI" id="CHEBI:58369"/>
        <dbReference type="ChEBI" id="CHEBI:63528"/>
        <dbReference type="ChEBI" id="CHEBI:456216"/>
        <dbReference type="EC" id="2.7.4.9"/>
    </reaction>
</comment>
<keyword evidence="8 11" id="KW-0067">ATP-binding</keyword>
<feature type="domain" description="Thymidylate kinase-like" evidence="12">
    <location>
        <begin position="17"/>
        <end position="207"/>
    </location>
</feature>
<keyword evidence="5 11" id="KW-0545">Nucleotide biosynthesis</keyword>
<comment type="caution">
    <text evidence="13">The sequence shown here is derived from an EMBL/GenBank/DDBJ whole genome shotgun (WGS) entry which is preliminary data.</text>
</comment>
<evidence type="ECO:0000256" key="3">
    <source>
        <dbReference type="ARBA" id="ARBA00017144"/>
    </source>
</evidence>
<evidence type="ECO:0000259" key="12">
    <source>
        <dbReference type="Pfam" id="PF02223"/>
    </source>
</evidence>
<keyword evidence="14" id="KW-1185">Reference proteome</keyword>
<evidence type="ECO:0000256" key="8">
    <source>
        <dbReference type="ARBA" id="ARBA00022840"/>
    </source>
</evidence>
<dbReference type="PANTHER" id="PTHR10344">
    <property type="entry name" value="THYMIDYLATE KINASE"/>
    <property type="match status" value="1"/>
</dbReference>
<dbReference type="EC" id="2.7.4.9" evidence="2 11"/>
<evidence type="ECO:0000256" key="1">
    <source>
        <dbReference type="ARBA" id="ARBA00009776"/>
    </source>
</evidence>
<dbReference type="InterPro" id="IPR027417">
    <property type="entry name" value="P-loop_NTPase"/>
</dbReference>
<evidence type="ECO:0000256" key="6">
    <source>
        <dbReference type="ARBA" id="ARBA00022741"/>
    </source>
</evidence>
<gene>
    <name evidence="11" type="primary">tmk</name>
    <name evidence="13" type="ORF">REJC140_03840</name>
</gene>
<dbReference type="Gene3D" id="3.40.50.300">
    <property type="entry name" value="P-loop containing nucleotide triphosphate hydrolases"/>
    <property type="match status" value="1"/>
</dbReference>
<keyword evidence="4 11" id="KW-0808">Transferase</keyword>
<dbReference type="CDD" id="cd01672">
    <property type="entry name" value="TMPK"/>
    <property type="match status" value="1"/>
</dbReference>
<evidence type="ECO:0000256" key="11">
    <source>
        <dbReference type="HAMAP-Rule" id="MF_00165"/>
    </source>
</evidence>
<reference evidence="13 14" key="1">
    <citation type="submission" date="2020-11" db="EMBL/GenBank/DDBJ databases">
        <authorList>
            <person name="Lassalle F."/>
        </authorList>
    </citation>
    <scope>NUCLEOTIDE SEQUENCE [LARGE SCALE GENOMIC DNA]</scope>
    <source>
        <strain evidence="13 14">JC140</strain>
    </source>
</reference>
<feature type="binding site" evidence="11">
    <location>
        <begin position="19"/>
        <end position="26"/>
    </location>
    <ligand>
        <name>ATP</name>
        <dbReference type="ChEBI" id="CHEBI:30616"/>
    </ligand>
</feature>
<dbReference type="EMBL" id="CABFWF030000013">
    <property type="protein sequence ID" value="CAD7044602.1"/>
    <property type="molecule type" value="Genomic_DNA"/>
</dbReference>
<sequence>MKSSIGLATRPGLFVTFEGGEGAGKSTQIRRLADSLRLSGRDVLVTREPGGSAGAEAVRHVLLSGAAEEFGIRMEAMLFAAARNDHVEEVIRPALERGAIVLCDRFIDSSRVYQGVTGNLEPEYLEILQRIAINGVRPDCTIILDLPAEKGLARARTRGGEAAPDRFEKEELQTHEKRREAYLEIATADPDRCHVVDADRPEEEIAARVLAIVEPLARHQAATETTDAETVG</sequence>
<evidence type="ECO:0000313" key="13">
    <source>
        <dbReference type="EMBL" id="CAD7044602.1"/>
    </source>
</evidence>
<dbReference type="RefSeq" id="WP_408004545.1">
    <property type="nucleotide sequence ID" value="NZ_CABFWF030000013.1"/>
</dbReference>
<evidence type="ECO:0000256" key="7">
    <source>
        <dbReference type="ARBA" id="ARBA00022777"/>
    </source>
</evidence>
<organism evidence="13 14">
    <name type="scientific">Pseudorhizobium endolithicum</name>
    <dbReference type="NCBI Taxonomy" id="1191678"/>
    <lineage>
        <taxon>Bacteria</taxon>
        <taxon>Pseudomonadati</taxon>
        <taxon>Pseudomonadota</taxon>
        <taxon>Alphaproteobacteria</taxon>
        <taxon>Hyphomicrobiales</taxon>
        <taxon>Rhizobiaceae</taxon>
        <taxon>Rhizobium/Agrobacterium group</taxon>
        <taxon>Pseudorhizobium</taxon>
    </lineage>
</organism>
<proteinExistence type="inferred from homology"/>